<evidence type="ECO:0000256" key="4">
    <source>
        <dbReference type="ARBA" id="ARBA00023136"/>
    </source>
</evidence>
<gene>
    <name evidence="9" type="ORF">LOTGIDRAFT_157412</name>
</gene>
<dbReference type="PANTHER" id="PTHR23037">
    <property type="entry name" value="CYTOKINE RECEPTOR"/>
    <property type="match status" value="1"/>
</dbReference>
<dbReference type="KEGG" id="lgi:LOTGIDRAFT_157412"/>
<proteinExistence type="predicted"/>
<dbReference type="CTD" id="20237356"/>
<dbReference type="GeneID" id="20237356"/>
<feature type="chain" id="PRO_5004716519" description="Fibronectin type-III domain-containing protein" evidence="7">
    <location>
        <begin position="18"/>
        <end position="477"/>
    </location>
</feature>
<evidence type="ECO:0000256" key="2">
    <source>
        <dbReference type="ARBA" id="ARBA00022692"/>
    </source>
</evidence>
<accession>V4AB63</accession>
<dbReference type="SUPFAM" id="SSF49265">
    <property type="entry name" value="Fibronectin type III"/>
    <property type="match status" value="2"/>
</dbReference>
<evidence type="ECO:0000256" key="5">
    <source>
        <dbReference type="ARBA" id="ARBA00023170"/>
    </source>
</evidence>
<reference evidence="9 10" key="1">
    <citation type="journal article" date="2013" name="Nature">
        <title>Insights into bilaterian evolution from three spiralian genomes.</title>
        <authorList>
            <person name="Simakov O."/>
            <person name="Marletaz F."/>
            <person name="Cho S.J."/>
            <person name="Edsinger-Gonzales E."/>
            <person name="Havlak P."/>
            <person name="Hellsten U."/>
            <person name="Kuo D.H."/>
            <person name="Larsson T."/>
            <person name="Lv J."/>
            <person name="Arendt D."/>
            <person name="Savage R."/>
            <person name="Osoegawa K."/>
            <person name="de Jong P."/>
            <person name="Grimwood J."/>
            <person name="Chapman J.A."/>
            <person name="Shapiro H."/>
            <person name="Aerts A."/>
            <person name="Otillar R.P."/>
            <person name="Terry A.Y."/>
            <person name="Boore J.L."/>
            <person name="Grigoriev I.V."/>
            <person name="Lindberg D.R."/>
            <person name="Seaver E.C."/>
            <person name="Weisblat D.A."/>
            <person name="Putnam N.H."/>
            <person name="Rokhsar D.S."/>
        </authorList>
    </citation>
    <scope>NUCLEOTIDE SEQUENCE [LARGE SCALE GENOMIC DNA]</scope>
</reference>
<dbReference type="InterPro" id="IPR013783">
    <property type="entry name" value="Ig-like_fold"/>
</dbReference>
<dbReference type="GO" id="GO:0009897">
    <property type="term" value="C:external side of plasma membrane"/>
    <property type="evidence" value="ECO:0007669"/>
    <property type="project" value="TreeGrafter"/>
</dbReference>
<dbReference type="Proteomes" id="UP000030746">
    <property type="component" value="Unassembled WGS sequence"/>
</dbReference>
<name>V4AB63_LOTGI</name>
<dbReference type="PANTHER" id="PTHR23037:SF46">
    <property type="entry name" value="INTERLEUKIN 5 RECEPTOR SUBUNIT ALPHA"/>
    <property type="match status" value="1"/>
</dbReference>
<evidence type="ECO:0000256" key="1">
    <source>
        <dbReference type="ARBA" id="ARBA00004479"/>
    </source>
</evidence>
<feature type="signal peptide" evidence="7">
    <location>
        <begin position="1"/>
        <end position="17"/>
    </location>
</feature>
<evidence type="ECO:0000256" key="7">
    <source>
        <dbReference type="SAM" id="SignalP"/>
    </source>
</evidence>
<keyword evidence="3" id="KW-1133">Transmembrane helix</keyword>
<dbReference type="OMA" id="CENIRIW"/>
<keyword evidence="5" id="KW-0675">Receptor</keyword>
<dbReference type="InterPro" id="IPR036116">
    <property type="entry name" value="FN3_sf"/>
</dbReference>
<protein>
    <recommendedName>
        <fullName evidence="8">Fibronectin type-III domain-containing protein</fullName>
    </recommendedName>
</protein>
<dbReference type="Gene3D" id="2.60.40.10">
    <property type="entry name" value="Immunoglobulins"/>
    <property type="match status" value="2"/>
</dbReference>
<dbReference type="GO" id="GO:0004896">
    <property type="term" value="F:cytokine receptor activity"/>
    <property type="evidence" value="ECO:0007669"/>
    <property type="project" value="TreeGrafter"/>
</dbReference>
<keyword evidence="4" id="KW-0472">Membrane</keyword>
<evidence type="ECO:0000256" key="6">
    <source>
        <dbReference type="ARBA" id="ARBA00023180"/>
    </source>
</evidence>
<evidence type="ECO:0000256" key="3">
    <source>
        <dbReference type="ARBA" id="ARBA00022989"/>
    </source>
</evidence>
<keyword evidence="7" id="KW-0732">Signal</keyword>
<keyword evidence="10" id="KW-1185">Reference proteome</keyword>
<dbReference type="OrthoDB" id="6071279at2759"/>
<comment type="subcellular location">
    <subcellularLocation>
        <location evidence="1">Membrane</location>
        <topology evidence="1">Single-pass type I membrane protein</topology>
    </subcellularLocation>
</comment>
<sequence length="477" mass="54162">MVIFVIILVLAVSYVGGELLPISPYVFIGEHLVLNCTIPESDEFRDLNISSAYFTKGNQHLPKDNIQISDDTALYNTTVSSTNDEGRYGCWLETPEDILLGSQIVNVDYAPVAITNFTCIVYDWTDGLKCDWSLGVDYVWKEYIKVDFWWSIPGGEYQQCPHLTNTSCTWTSSEYRGSSQMFIYITVKNTKRDVTASFQENLRTSQHVQPSAPTDLVVVGNVGKTCVTLNWGHEKSRPKLFSVIYESRNKTMIEKEIVGSRNLTMSICDLNPYTGYKFIVKCKPKDNGYWSANRTIQATTLQDVPLSGPVVSSGSFKLTRCIKTKRNVALYWGDVAEDEQQGEIIEYMILTPSENFTVYSDVHTLEIPDEPCHQTQNYFIYSKTNIGYSKDYSQIVIPQHTMVPVDNFTIQMVIVNNTERIIGTWLPVKSLTEITNITYTVYWCWYDPTHPLCQGSSLGDHKQPYQVSSKSVKNCAL</sequence>
<dbReference type="EMBL" id="KB200521">
    <property type="protein sequence ID" value="ESP01239.1"/>
    <property type="molecule type" value="Genomic_DNA"/>
</dbReference>
<organism evidence="9 10">
    <name type="scientific">Lottia gigantea</name>
    <name type="common">Giant owl limpet</name>
    <dbReference type="NCBI Taxonomy" id="225164"/>
    <lineage>
        <taxon>Eukaryota</taxon>
        <taxon>Metazoa</taxon>
        <taxon>Spiralia</taxon>
        <taxon>Lophotrochozoa</taxon>
        <taxon>Mollusca</taxon>
        <taxon>Gastropoda</taxon>
        <taxon>Patellogastropoda</taxon>
        <taxon>Lottioidea</taxon>
        <taxon>Lottiidae</taxon>
        <taxon>Lottia</taxon>
    </lineage>
</organism>
<dbReference type="STRING" id="225164.V4AB63"/>
<dbReference type="InterPro" id="IPR003961">
    <property type="entry name" value="FN3_dom"/>
</dbReference>
<feature type="domain" description="Fibronectin type-III" evidence="8">
    <location>
        <begin position="212"/>
        <end position="303"/>
    </location>
</feature>
<dbReference type="SMART" id="SM00060">
    <property type="entry name" value="FN3"/>
    <property type="match status" value="1"/>
</dbReference>
<evidence type="ECO:0000259" key="8">
    <source>
        <dbReference type="PROSITE" id="PS50853"/>
    </source>
</evidence>
<dbReference type="AlphaFoldDB" id="V4AB63"/>
<keyword evidence="2" id="KW-0812">Transmembrane</keyword>
<dbReference type="PROSITE" id="PS50853">
    <property type="entry name" value="FN3"/>
    <property type="match status" value="1"/>
</dbReference>
<evidence type="ECO:0000313" key="10">
    <source>
        <dbReference type="Proteomes" id="UP000030746"/>
    </source>
</evidence>
<dbReference type="HOGENOM" id="CLU_572778_0_0_1"/>
<dbReference type="Pfam" id="PF00041">
    <property type="entry name" value="fn3"/>
    <property type="match status" value="1"/>
</dbReference>
<dbReference type="CDD" id="cd00063">
    <property type="entry name" value="FN3"/>
    <property type="match status" value="1"/>
</dbReference>
<dbReference type="RefSeq" id="XP_009047873.1">
    <property type="nucleotide sequence ID" value="XM_009049625.1"/>
</dbReference>
<evidence type="ECO:0000313" key="9">
    <source>
        <dbReference type="EMBL" id="ESP01239.1"/>
    </source>
</evidence>
<keyword evidence="6" id="KW-0325">Glycoprotein</keyword>